<protein>
    <submittedName>
        <fullName evidence="1">Uncharacterized protein</fullName>
    </submittedName>
</protein>
<dbReference type="AlphaFoldDB" id="A0A7C5ALY1"/>
<evidence type="ECO:0000313" key="1">
    <source>
        <dbReference type="EMBL" id="HGZ11729.1"/>
    </source>
</evidence>
<proteinExistence type="predicted"/>
<comment type="caution">
    <text evidence="1">The sequence shown here is derived from an EMBL/GenBank/DDBJ whole genome shotgun (WGS) entry which is preliminary data.</text>
</comment>
<sequence>MPYIKPEARQELDPLIDALAERIVLKARMAGYDGAFTGLLNYAFLRLALAVVKGCFGRLRYWLIAAVTGVIHNVAHEFYRRLAAPYEDRQRLQSGEVDLLAQFLKDLESP</sequence>
<organism evidence="1">
    <name type="scientific">Desulfobacca acetoxidans</name>
    <dbReference type="NCBI Taxonomy" id="60893"/>
    <lineage>
        <taxon>Bacteria</taxon>
        <taxon>Pseudomonadati</taxon>
        <taxon>Thermodesulfobacteriota</taxon>
        <taxon>Desulfobaccia</taxon>
        <taxon>Desulfobaccales</taxon>
        <taxon>Desulfobaccaceae</taxon>
        <taxon>Desulfobacca</taxon>
    </lineage>
</organism>
<dbReference type="EMBL" id="DTKJ01000042">
    <property type="protein sequence ID" value="HGZ11729.1"/>
    <property type="molecule type" value="Genomic_DNA"/>
</dbReference>
<dbReference type="Pfam" id="PF21840">
    <property type="entry name" value="DUF6899"/>
    <property type="match status" value="1"/>
</dbReference>
<name>A0A7C5ALY1_9BACT</name>
<dbReference type="InterPro" id="IPR054194">
    <property type="entry name" value="DUF6899"/>
</dbReference>
<gene>
    <name evidence="1" type="ORF">ENW48_05880</name>
</gene>
<accession>A0A7C5ALY1</accession>
<reference evidence="1" key="1">
    <citation type="journal article" date="2020" name="mSystems">
        <title>Genome- and Community-Level Interaction Insights into Carbon Utilization and Element Cycling Functions of Hydrothermarchaeota in Hydrothermal Sediment.</title>
        <authorList>
            <person name="Zhou Z."/>
            <person name="Liu Y."/>
            <person name="Xu W."/>
            <person name="Pan J."/>
            <person name="Luo Z.H."/>
            <person name="Li M."/>
        </authorList>
    </citation>
    <scope>NUCLEOTIDE SEQUENCE [LARGE SCALE GENOMIC DNA]</scope>
    <source>
        <strain evidence="1">SpSt-853</strain>
    </source>
</reference>